<dbReference type="EC" id="3.4.-.-" evidence="3"/>
<dbReference type="GO" id="GO:0016787">
    <property type="term" value="F:hydrolase activity"/>
    <property type="evidence" value="ECO:0007669"/>
    <property type="project" value="UniProtKB-KW"/>
</dbReference>
<feature type="region of interest" description="Disordered" evidence="1">
    <location>
        <begin position="1"/>
        <end position="39"/>
    </location>
</feature>
<feature type="compositionally biased region" description="Basic residues" evidence="1">
    <location>
        <begin position="28"/>
        <end position="39"/>
    </location>
</feature>
<protein>
    <submittedName>
        <fullName evidence="3">M23 family metallopeptidase</fullName>
        <ecNumber evidence="3">3.4.-.-</ecNumber>
    </submittedName>
</protein>
<dbReference type="Gene3D" id="2.70.70.10">
    <property type="entry name" value="Glucose Permease (Domain IIA)"/>
    <property type="match status" value="1"/>
</dbReference>
<keyword evidence="3" id="KW-0378">Hydrolase</keyword>
<dbReference type="RefSeq" id="WP_094651186.1">
    <property type="nucleotide sequence ID" value="NZ_JAWLKF010000024.1"/>
</dbReference>
<dbReference type="InterPro" id="IPR050570">
    <property type="entry name" value="Cell_wall_metabolism_enzyme"/>
</dbReference>
<dbReference type="Pfam" id="PF01551">
    <property type="entry name" value="Peptidase_M23"/>
    <property type="match status" value="1"/>
</dbReference>
<dbReference type="PANTHER" id="PTHR21666">
    <property type="entry name" value="PEPTIDASE-RELATED"/>
    <property type="match status" value="1"/>
</dbReference>
<organism evidence="3 4">
    <name type="scientific">Rhodococcus cerastii</name>
    <dbReference type="NCBI Taxonomy" id="908616"/>
    <lineage>
        <taxon>Bacteria</taxon>
        <taxon>Bacillati</taxon>
        <taxon>Actinomycetota</taxon>
        <taxon>Actinomycetes</taxon>
        <taxon>Mycobacteriales</taxon>
        <taxon>Nocardiaceae</taxon>
        <taxon>Rhodococcus</taxon>
    </lineage>
</organism>
<name>A0ABU4D7L3_9NOCA</name>
<dbReference type="Proteomes" id="UP001186104">
    <property type="component" value="Unassembled WGS sequence"/>
</dbReference>
<dbReference type="InterPro" id="IPR016047">
    <property type="entry name" value="M23ase_b-sheet_dom"/>
</dbReference>
<accession>A0ABU4D7L3</accession>
<gene>
    <name evidence="3" type="ORF">R3P93_24070</name>
</gene>
<dbReference type="InterPro" id="IPR011055">
    <property type="entry name" value="Dup_hybrid_motif"/>
</dbReference>
<dbReference type="CDD" id="cd12797">
    <property type="entry name" value="M23_peptidase"/>
    <property type="match status" value="1"/>
</dbReference>
<proteinExistence type="predicted"/>
<reference evidence="3 4" key="1">
    <citation type="submission" date="2023-10" db="EMBL/GenBank/DDBJ databases">
        <title>Development of a sustainable strategy for remediation of hydrocarbon-contaminated territories based on the waste exchange concept.</title>
        <authorList>
            <person name="Krivoruchko A."/>
        </authorList>
    </citation>
    <scope>NUCLEOTIDE SEQUENCE [LARGE SCALE GENOMIC DNA]</scope>
    <source>
        <strain evidence="3 4">IEGM 1327</strain>
    </source>
</reference>
<evidence type="ECO:0000259" key="2">
    <source>
        <dbReference type="Pfam" id="PF01551"/>
    </source>
</evidence>
<dbReference type="SUPFAM" id="SSF51261">
    <property type="entry name" value="Duplicated hybrid motif"/>
    <property type="match status" value="1"/>
</dbReference>
<sequence length="265" mass="27431">MWAAHVAGPDETTHGEVDRGVVQPVSRSARRGLHRRRVPKPGGRAIAASVAVGAFLSAAATAPNTGSQDSVALSAASIDRPPAGVLPPSPVVASPPQVLQLPDLDVGRLAQRMTEQLAEGGVRAAERAARDAEARRPLSVVPVSGTLTSGSGPRWGTTHYGLDIANTIGTPIVSVTDGEVIESGPAQGFGLWVRIRQDDGTIGVYGHIDQALVTAGQRVKAGELIATVGNRGQSTGPHLHYEVWQPDGAKSDPTAWLSARGVDIS</sequence>
<comment type="caution">
    <text evidence="3">The sequence shown here is derived from an EMBL/GenBank/DDBJ whole genome shotgun (WGS) entry which is preliminary data.</text>
</comment>
<feature type="domain" description="M23ase beta-sheet core" evidence="2">
    <location>
        <begin position="158"/>
        <end position="253"/>
    </location>
</feature>
<evidence type="ECO:0000313" key="4">
    <source>
        <dbReference type="Proteomes" id="UP001186104"/>
    </source>
</evidence>
<dbReference type="EMBL" id="JAWLKF010000024">
    <property type="protein sequence ID" value="MDV6305650.1"/>
    <property type="molecule type" value="Genomic_DNA"/>
</dbReference>
<dbReference type="PANTHER" id="PTHR21666:SF270">
    <property type="entry name" value="MUREIN HYDROLASE ACTIVATOR ENVC"/>
    <property type="match status" value="1"/>
</dbReference>
<evidence type="ECO:0000256" key="1">
    <source>
        <dbReference type="SAM" id="MobiDB-lite"/>
    </source>
</evidence>
<evidence type="ECO:0000313" key="3">
    <source>
        <dbReference type="EMBL" id="MDV6305650.1"/>
    </source>
</evidence>
<keyword evidence="4" id="KW-1185">Reference proteome</keyword>